<organism evidence="1 2">
    <name type="scientific">Pistacia integerrima</name>
    <dbReference type="NCBI Taxonomy" id="434235"/>
    <lineage>
        <taxon>Eukaryota</taxon>
        <taxon>Viridiplantae</taxon>
        <taxon>Streptophyta</taxon>
        <taxon>Embryophyta</taxon>
        <taxon>Tracheophyta</taxon>
        <taxon>Spermatophyta</taxon>
        <taxon>Magnoliopsida</taxon>
        <taxon>eudicotyledons</taxon>
        <taxon>Gunneridae</taxon>
        <taxon>Pentapetalae</taxon>
        <taxon>rosids</taxon>
        <taxon>malvids</taxon>
        <taxon>Sapindales</taxon>
        <taxon>Anacardiaceae</taxon>
        <taxon>Pistacia</taxon>
    </lineage>
</organism>
<proteinExistence type="predicted"/>
<evidence type="ECO:0000313" key="2">
    <source>
        <dbReference type="Proteomes" id="UP001163603"/>
    </source>
</evidence>
<sequence>MPTTADLEARIAESCKTVSSAYGLFKSKAAEQGWRMSNSLLNPGRARLVFPG</sequence>
<comment type="caution">
    <text evidence="1">The sequence shown here is derived from an EMBL/GenBank/DDBJ whole genome shotgun (WGS) entry which is preliminary data.</text>
</comment>
<evidence type="ECO:0000313" key="1">
    <source>
        <dbReference type="EMBL" id="KAJ0009685.1"/>
    </source>
</evidence>
<reference evidence="2" key="1">
    <citation type="journal article" date="2023" name="G3 (Bethesda)">
        <title>Genome assembly and association tests identify interacting loci associated with vigor, precocity, and sex in interspecific pistachio rootstocks.</title>
        <authorList>
            <person name="Palmer W."/>
            <person name="Jacygrad E."/>
            <person name="Sagayaradj S."/>
            <person name="Cavanaugh K."/>
            <person name="Han R."/>
            <person name="Bertier L."/>
            <person name="Beede B."/>
            <person name="Kafkas S."/>
            <person name="Golino D."/>
            <person name="Preece J."/>
            <person name="Michelmore R."/>
        </authorList>
    </citation>
    <scope>NUCLEOTIDE SEQUENCE [LARGE SCALE GENOMIC DNA]</scope>
</reference>
<dbReference type="Proteomes" id="UP001163603">
    <property type="component" value="Chromosome 14"/>
</dbReference>
<keyword evidence="2" id="KW-1185">Reference proteome</keyword>
<accession>A0ACC0X2Y0</accession>
<name>A0ACC0X2Y0_9ROSI</name>
<gene>
    <name evidence="1" type="ORF">Pint_33991</name>
</gene>
<protein>
    <submittedName>
        <fullName evidence="1">Uncharacterized protein</fullName>
    </submittedName>
</protein>
<dbReference type="EMBL" id="CM047749">
    <property type="protein sequence ID" value="KAJ0009685.1"/>
    <property type="molecule type" value="Genomic_DNA"/>
</dbReference>